<dbReference type="RefSeq" id="WP_309943360.1">
    <property type="nucleotide sequence ID" value="NZ_AP025307.1"/>
</dbReference>
<dbReference type="EMBL" id="JAVDQD010000016">
    <property type="protein sequence ID" value="MDR6242039.1"/>
    <property type="molecule type" value="Genomic_DNA"/>
</dbReference>
<accession>A0AAE3XU71</accession>
<gene>
    <name evidence="1" type="ORF">HNQ88_005126</name>
</gene>
<organism evidence="1 2">
    <name type="scientific">Aureibacter tunicatorum</name>
    <dbReference type="NCBI Taxonomy" id="866807"/>
    <lineage>
        <taxon>Bacteria</taxon>
        <taxon>Pseudomonadati</taxon>
        <taxon>Bacteroidota</taxon>
        <taxon>Cytophagia</taxon>
        <taxon>Cytophagales</taxon>
        <taxon>Persicobacteraceae</taxon>
        <taxon>Aureibacter</taxon>
    </lineage>
</organism>
<proteinExistence type="predicted"/>
<protein>
    <submittedName>
        <fullName evidence="1">Uncharacterized protein</fullName>
    </submittedName>
</protein>
<dbReference type="Proteomes" id="UP001185092">
    <property type="component" value="Unassembled WGS sequence"/>
</dbReference>
<name>A0AAE3XU71_9BACT</name>
<sequence length="295" mass="35102">MGSPNTLSIRKIERSDFDDPIDELFIDGIHINDILNSYIADFDTKYLLPSISCEMTTAYDKEFLWQKIDSNNKIEEMLPMLMCVEADFTCLEHIVFIHVEKSSEFVHWKKFGVISKDLKLWKPIKKNSDDKLAVLESIVSIDSIKKEHVVWIENTPEFKFTKQNYSEIINYYRKTNEDREAIDMIFWWLGGIDKSIGHKYIHIHVDSDKNIRFYKSFFKWKEQPKWKYTKYKLRNSHIISNNSKELLKFIKKAVERVNLQFGHDSILNQSSLIYISDDNEFLSLENKFSNEQNRN</sequence>
<keyword evidence="2" id="KW-1185">Reference proteome</keyword>
<dbReference type="AlphaFoldDB" id="A0AAE3XU71"/>
<evidence type="ECO:0000313" key="2">
    <source>
        <dbReference type="Proteomes" id="UP001185092"/>
    </source>
</evidence>
<reference evidence="1" key="1">
    <citation type="submission" date="2023-07" db="EMBL/GenBank/DDBJ databases">
        <title>Genomic Encyclopedia of Type Strains, Phase IV (KMG-IV): sequencing the most valuable type-strain genomes for metagenomic binning, comparative biology and taxonomic classification.</title>
        <authorList>
            <person name="Goeker M."/>
        </authorList>
    </citation>
    <scope>NUCLEOTIDE SEQUENCE</scope>
    <source>
        <strain evidence="1">DSM 26174</strain>
    </source>
</reference>
<comment type="caution">
    <text evidence="1">The sequence shown here is derived from an EMBL/GenBank/DDBJ whole genome shotgun (WGS) entry which is preliminary data.</text>
</comment>
<evidence type="ECO:0000313" key="1">
    <source>
        <dbReference type="EMBL" id="MDR6242039.1"/>
    </source>
</evidence>